<dbReference type="AlphaFoldDB" id="A0A1H8HSV6"/>
<dbReference type="RefSeq" id="WP_050519870.1">
    <property type="nucleotide sequence ID" value="NZ_FOCO01000018.1"/>
</dbReference>
<reference evidence="1 2" key="1">
    <citation type="submission" date="2016-10" db="EMBL/GenBank/DDBJ databases">
        <authorList>
            <person name="de Groot N.N."/>
        </authorList>
    </citation>
    <scope>NUCLEOTIDE SEQUENCE [LARGE SCALE GENOMIC DNA]</scope>
    <source>
        <strain evidence="1 2">CGMCC 1.10836</strain>
    </source>
</reference>
<sequence length="60" mass="7156">MTDTPFTTPRHMVPNWEDLTENERGWIEFIRIISGGRDPGINLERVQALREVLERKYSKR</sequence>
<name>A0A1H8HSV6_9RHOB</name>
<accession>A0A1H8HSV6</accession>
<evidence type="ECO:0000313" key="2">
    <source>
        <dbReference type="Proteomes" id="UP000183002"/>
    </source>
</evidence>
<dbReference type="OrthoDB" id="7644926at2"/>
<protein>
    <submittedName>
        <fullName evidence="1">Uncharacterized protein</fullName>
    </submittedName>
</protein>
<evidence type="ECO:0000313" key="1">
    <source>
        <dbReference type="EMBL" id="SEN59252.1"/>
    </source>
</evidence>
<proteinExistence type="predicted"/>
<keyword evidence="2" id="KW-1185">Reference proteome</keyword>
<dbReference type="EMBL" id="FOCO01000018">
    <property type="protein sequence ID" value="SEN59252.1"/>
    <property type="molecule type" value="Genomic_DNA"/>
</dbReference>
<dbReference type="Proteomes" id="UP000183002">
    <property type="component" value="Unassembled WGS sequence"/>
</dbReference>
<gene>
    <name evidence="1" type="ORF">SAMN05216227_10187</name>
</gene>
<organism evidence="1 2">
    <name type="scientific">Pseudorhodobacter antarcticus</name>
    <dbReference type="NCBI Taxonomy" id="1077947"/>
    <lineage>
        <taxon>Bacteria</taxon>
        <taxon>Pseudomonadati</taxon>
        <taxon>Pseudomonadota</taxon>
        <taxon>Alphaproteobacteria</taxon>
        <taxon>Rhodobacterales</taxon>
        <taxon>Paracoccaceae</taxon>
        <taxon>Pseudorhodobacter</taxon>
    </lineage>
</organism>